<keyword evidence="9" id="KW-1185">Reference proteome</keyword>
<feature type="compositionally biased region" description="Acidic residues" evidence="5">
    <location>
        <begin position="568"/>
        <end position="583"/>
    </location>
</feature>
<dbReference type="GO" id="GO:0000127">
    <property type="term" value="C:transcription factor TFIIIC complex"/>
    <property type="evidence" value="ECO:0007669"/>
    <property type="project" value="InterPro"/>
</dbReference>
<feature type="compositionally biased region" description="Low complexity" evidence="5">
    <location>
        <begin position="143"/>
        <end position="153"/>
    </location>
</feature>
<evidence type="ECO:0000313" key="9">
    <source>
        <dbReference type="Proteomes" id="UP000800093"/>
    </source>
</evidence>
<comment type="subcellular location">
    <subcellularLocation>
        <location evidence="1">Nucleus</location>
    </subcellularLocation>
</comment>
<dbReference type="GO" id="GO:0001003">
    <property type="term" value="F:RNA polymerase III type 2 promoter sequence-specific DNA binding"/>
    <property type="evidence" value="ECO:0007669"/>
    <property type="project" value="TreeGrafter"/>
</dbReference>
<dbReference type="InterPro" id="IPR042536">
    <property type="entry name" value="TFIIIC_tauA_Sfc1"/>
</dbReference>
<keyword evidence="3" id="KW-0804">Transcription</keyword>
<proteinExistence type="predicted"/>
<dbReference type="PANTHER" id="PTHR13230:SF5">
    <property type="entry name" value="GENERAL TRANSCRIPTION FACTOR 3C POLYPEPTIDE 5"/>
    <property type="match status" value="1"/>
</dbReference>
<feature type="region of interest" description="Disordered" evidence="5">
    <location>
        <begin position="555"/>
        <end position="650"/>
    </location>
</feature>
<feature type="compositionally biased region" description="Acidic residues" evidence="5">
    <location>
        <begin position="600"/>
        <end position="627"/>
    </location>
</feature>
<dbReference type="OrthoDB" id="5598268at2759"/>
<dbReference type="Pfam" id="PF17682">
    <property type="entry name" value="Tau95_N"/>
    <property type="match status" value="1"/>
</dbReference>
<gene>
    <name evidence="8" type="ORF">CC78DRAFT_564759</name>
</gene>
<accession>A0A9P4NAB8</accession>
<evidence type="ECO:0000259" key="7">
    <source>
        <dbReference type="Pfam" id="PF17682"/>
    </source>
</evidence>
<feature type="region of interest" description="Disordered" evidence="5">
    <location>
        <begin position="116"/>
        <end position="153"/>
    </location>
</feature>
<dbReference type="InterPro" id="IPR019136">
    <property type="entry name" value="TF_IIIC_su-5_HTH"/>
</dbReference>
<dbReference type="GO" id="GO:0001002">
    <property type="term" value="F:RNA polymerase III type 1 promoter sequence-specific DNA binding"/>
    <property type="evidence" value="ECO:0007669"/>
    <property type="project" value="TreeGrafter"/>
</dbReference>
<evidence type="ECO:0000256" key="2">
    <source>
        <dbReference type="ARBA" id="ARBA00023125"/>
    </source>
</evidence>
<evidence type="ECO:0000313" key="8">
    <source>
        <dbReference type="EMBL" id="KAF2269495.1"/>
    </source>
</evidence>
<feature type="region of interest" description="Disordered" evidence="5">
    <location>
        <begin position="1"/>
        <end position="23"/>
    </location>
</feature>
<evidence type="ECO:0000259" key="6">
    <source>
        <dbReference type="Pfam" id="PF09734"/>
    </source>
</evidence>
<dbReference type="Pfam" id="PF09734">
    <property type="entry name" value="Tau95"/>
    <property type="match status" value="1"/>
</dbReference>
<evidence type="ECO:0000256" key="3">
    <source>
        <dbReference type="ARBA" id="ARBA00023163"/>
    </source>
</evidence>
<dbReference type="InterPro" id="IPR040454">
    <property type="entry name" value="TF_IIIC_Tfc1/Sfc1"/>
</dbReference>
<protein>
    <submittedName>
        <fullName evidence="8">Transcription factor tfiiic complex a box associated subunit sfc1</fullName>
    </submittedName>
</protein>
<comment type="caution">
    <text evidence="8">The sequence shown here is derived from an EMBL/GenBank/DDBJ whole genome shotgun (WGS) entry which is preliminary data.</text>
</comment>
<dbReference type="Proteomes" id="UP000800093">
    <property type="component" value="Unassembled WGS sequence"/>
</dbReference>
<keyword evidence="4" id="KW-0539">Nucleus</keyword>
<evidence type="ECO:0000256" key="5">
    <source>
        <dbReference type="SAM" id="MobiDB-lite"/>
    </source>
</evidence>
<sequence>MDTAMDTMNPSGHSTATGPRGDVRTLLVPPRAISLVEHPCIVKNVDKGIASLGGEFKLSKALRCRQTSKQPSTQPTTGEDSEDADVQGPISVSLRPDDPFAKRLVSRPVTTNNLLLKVTVPKRTGRRRKRGSDGPFLHEDCHSTNPSGTSTSNNVYAKASTVFQSLKDNVDNYQITPLGIIDETHRFRKLPDIQCIASGDKTLREVRDNLLPLRYDQISKFKINTAAGAIPDKHIGPSAEFIQVPVAFNYRYRQNTFIKYMGEHGAEVNIGKRKSRGDGYCIMKMTDETVPIGPKPHLEPEHTLTPYLQAMIVSIRKELKERPIITRHILYNKLGWAKRDRIREAMAYCGYFFETGPWRETLIAWGVDPRADPVYRKYQTVSFLSFIKTGTGRHFRYWDMHVREFAQKSVKELENEHQFDGVKVSKTGNLYQFCDITDPLLRRILDTNDIRTRCAPTFQGWYHVGTWAKATVILKDKMNTILGGEKPDDSVYERVVSWPENWDDKEMYETYKGEVKNKEVHKQKLQEHTMMSTVRAAARNPKYAFEKMEALEATRSGITKGVEPTEGPVEELEVPEDMTEEPDNAGVDEAPGVSSVESSENGDNDETEDDDDSEEGWQNDEDSDSDGPDAITAALKDSASRGPRPFGGLY</sequence>
<dbReference type="Gene3D" id="3.30.200.160">
    <property type="entry name" value="TFIIIC, subcomplex tauA, subunit Sfc1, barrel domain"/>
    <property type="match status" value="1"/>
</dbReference>
<organism evidence="8 9">
    <name type="scientific">Lojkania enalia</name>
    <dbReference type="NCBI Taxonomy" id="147567"/>
    <lineage>
        <taxon>Eukaryota</taxon>
        <taxon>Fungi</taxon>
        <taxon>Dikarya</taxon>
        <taxon>Ascomycota</taxon>
        <taxon>Pezizomycotina</taxon>
        <taxon>Dothideomycetes</taxon>
        <taxon>Pleosporomycetidae</taxon>
        <taxon>Pleosporales</taxon>
        <taxon>Pleosporales incertae sedis</taxon>
        <taxon>Lojkania</taxon>
    </lineage>
</organism>
<keyword evidence="2" id="KW-0238">DNA-binding</keyword>
<evidence type="ECO:0000256" key="4">
    <source>
        <dbReference type="ARBA" id="ARBA00023242"/>
    </source>
</evidence>
<evidence type="ECO:0000256" key="1">
    <source>
        <dbReference type="ARBA" id="ARBA00004123"/>
    </source>
</evidence>
<dbReference type="PANTHER" id="PTHR13230">
    <property type="entry name" value="GENERAL TRANSCRIPTION FACTOR IIIC, POLYPEPTIDE 5"/>
    <property type="match status" value="1"/>
</dbReference>
<dbReference type="AlphaFoldDB" id="A0A9P4NAB8"/>
<name>A0A9P4NAB8_9PLEO</name>
<dbReference type="EMBL" id="ML986582">
    <property type="protein sequence ID" value="KAF2269495.1"/>
    <property type="molecule type" value="Genomic_DNA"/>
</dbReference>
<dbReference type="InterPro" id="IPR041499">
    <property type="entry name" value="Tfc1/Sfc1_N"/>
</dbReference>
<feature type="domain" description="Transcription factor IIIC subunit Tfc1/Sfc1 triple barrel" evidence="7">
    <location>
        <begin position="35"/>
        <end position="195"/>
    </location>
</feature>
<feature type="compositionally biased region" description="Polar residues" evidence="5">
    <location>
        <begin position="1"/>
        <end position="17"/>
    </location>
</feature>
<feature type="compositionally biased region" description="Low complexity" evidence="5">
    <location>
        <begin position="67"/>
        <end position="77"/>
    </location>
</feature>
<feature type="domain" description="Transcription factor IIIC subunit 5 HTH" evidence="6">
    <location>
        <begin position="236"/>
        <end position="383"/>
    </location>
</feature>
<dbReference type="GO" id="GO:0006384">
    <property type="term" value="P:transcription initiation at RNA polymerase III promoter"/>
    <property type="evidence" value="ECO:0007669"/>
    <property type="project" value="InterPro"/>
</dbReference>
<reference evidence="9" key="1">
    <citation type="journal article" date="2020" name="Stud. Mycol.">
        <title>101 Dothideomycetes genomes: A test case for predicting lifestyles and emergence of pathogens.</title>
        <authorList>
            <person name="Haridas S."/>
            <person name="Albert R."/>
            <person name="Binder M."/>
            <person name="Bloem J."/>
            <person name="LaButti K."/>
            <person name="Salamov A."/>
            <person name="Andreopoulos B."/>
            <person name="Baker S."/>
            <person name="Barry K."/>
            <person name="Bills G."/>
            <person name="Bluhm B."/>
            <person name="Cannon C."/>
            <person name="Castanera R."/>
            <person name="Culley D."/>
            <person name="Daum C."/>
            <person name="Ezra D."/>
            <person name="Gonzalez J."/>
            <person name="Henrissat B."/>
            <person name="Kuo A."/>
            <person name="Liang C."/>
            <person name="Lipzen A."/>
            <person name="Lutzoni F."/>
            <person name="Magnuson J."/>
            <person name="Mondo S."/>
            <person name="Nolan M."/>
            <person name="Ohm R."/>
            <person name="Pangilinan J."/>
            <person name="Park H.-J."/>
            <person name="Ramirez L."/>
            <person name="Alfaro M."/>
            <person name="Sun H."/>
            <person name="Tritt A."/>
            <person name="Yoshinaga Y."/>
            <person name="Zwiers L.-H."/>
            <person name="Turgeon B."/>
            <person name="Goodwin S."/>
            <person name="Spatafora J."/>
            <person name="Crous P."/>
            <person name="Grigoriev I."/>
        </authorList>
    </citation>
    <scope>NUCLEOTIDE SEQUENCE [LARGE SCALE GENOMIC DNA]</scope>
    <source>
        <strain evidence="9">CBS 304.66</strain>
    </source>
</reference>
<feature type="region of interest" description="Disordered" evidence="5">
    <location>
        <begin position="63"/>
        <end position="99"/>
    </location>
</feature>
<dbReference type="GO" id="GO:0005634">
    <property type="term" value="C:nucleus"/>
    <property type="evidence" value="ECO:0007669"/>
    <property type="project" value="UniProtKB-SubCell"/>
</dbReference>